<gene>
    <name evidence="1" type="ordered locus">Cyan7425_3842</name>
</gene>
<dbReference type="KEGG" id="cyn:Cyan7425_3842"/>
<protein>
    <submittedName>
        <fullName evidence="1">Uncharacterized protein</fullName>
    </submittedName>
</protein>
<dbReference type="AlphaFoldDB" id="B8HUF8"/>
<organism evidence="1">
    <name type="scientific">Cyanothece sp. (strain PCC 7425 / ATCC 29141)</name>
    <dbReference type="NCBI Taxonomy" id="395961"/>
    <lineage>
        <taxon>Bacteria</taxon>
        <taxon>Bacillati</taxon>
        <taxon>Cyanobacteriota</taxon>
        <taxon>Cyanophyceae</taxon>
        <taxon>Gomontiellales</taxon>
        <taxon>Cyanothecaceae</taxon>
        <taxon>Cyanothece</taxon>
    </lineage>
</organism>
<accession>B8HUF8</accession>
<dbReference type="eggNOG" id="ENOG5033CPD">
    <property type="taxonomic scope" value="Bacteria"/>
</dbReference>
<reference evidence="1" key="1">
    <citation type="submission" date="2009-01" db="EMBL/GenBank/DDBJ databases">
        <title>Complete sequence of chromosome Cyanothece sp. PCC 7425.</title>
        <authorList>
            <consortium name="US DOE Joint Genome Institute"/>
            <person name="Lucas S."/>
            <person name="Copeland A."/>
            <person name="Lapidus A."/>
            <person name="Glavina del Rio T."/>
            <person name="Dalin E."/>
            <person name="Tice H."/>
            <person name="Bruce D."/>
            <person name="Goodwin L."/>
            <person name="Pitluck S."/>
            <person name="Sims D."/>
            <person name="Meineke L."/>
            <person name="Brettin T."/>
            <person name="Detter J.C."/>
            <person name="Han C."/>
            <person name="Larimer F."/>
            <person name="Land M."/>
            <person name="Hauser L."/>
            <person name="Kyrpides N."/>
            <person name="Ovchinnikova G."/>
            <person name="Liberton M."/>
            <person name="Stoeckel J."/>
            <person name="Banerjee A."/>
            <person name="Singh A."/>
            <person name="Page L."/>
            <person name="Sato H."/>
            <person name="Zhao L."/>
            <person name="Sherman L."/>
            <person name="Pakrasi H."/>
            <person name="Richardson P."/>
        </authorList>
    </citation>
    <scope>NUCLEOTIDE SEQUENCE</scope>
    <source>
        <strain evidence="1">PCC 7425</strain>
    </source>
</reference>
<dbReference type="EMBL" id="CP001344">
    <property type="protein sequence ID" value="ACL46160.1"/>
    <property type="molecule type" value="Genomic_DNA"/>
</dbReference>
<dbReference type="OrthoDB" id="571421at2"/>
<dbReference type="STRING" id="395961.Cyan7425_3842"/>
<dbReference type="HOGENOM" id="CLU_1445440_0_0_3"/>
<proteinExistence type="predicted"/>
<evidence type="ECO:0000313" key="1">
    <source>
        <dbReference type="EMBL" id="ACL46160.1"/>
    </source>
</evidence>
<sequence length="187" mass="20630">MKRFLVLMMFLLLLRGSLWPYPAVASDLKQAIAGQNPPLTLRLKDLDQSWRRMSLGGESDSLGSIPFIGPLLQALGSNAYYTQGQTIVLGNETFLVAYRIAGMGSNLALLRSASAALPTSKQVESTQKKEEGLTPNTPLSLSLINFRTISSLNDIQPFNLKQEIENWQRLRNGSAKSGINPNKFAYE</sequence>
<name>B8HUF8_CYAP4</name>